<dbReference type="GO" id="GO:0000922">
    <property type="term" value="C:spindle pole"/>
    <property type="evidence" value="ECO:0007669"/>
    <property type="project" value="TreeGrafter"/>
</dbReference>
<feature type="region of interest" description="Disordered" evidence="6">
    <location>
        <begin position="1599"/>
        <end position="1620"/>
    </location>
</feature>
<dbReference type="GO" id="GO:0005813">
    <property type="term" value="C:centrosome"/>
    <property type="evidence" value="ECO:0007669"/>
    <property type="project" value="TreeGrafter"/>
</dbReference>
<comment type="subcellular location">
    <subcellularLocation>
        <location evidence="1">Cytoplasm</location>
    </subcellularLocation>
</comment>
<dbReference type="GO" id="GO:0005876">
    <property type="term" value="C:spindle microtubule"/>
    <property type="evidence" value="ECO:0007669"/>
    <property type="project" value="TreeGrafter"/>
</dbReference>
<name>A0A151PJ81_ALLMI</name>
<feature type="region of interest" description="Disordered" evidence="6">
    <location>
        <begin position="1956"/>
        <end position="2036"/>
    </location>
</feature>
<feature type="compositionally biased region" description="Low complexity" evidence="6">
    <location>
        <begin position="1841"/>
        <end position="1857"/>
    </location>
</feature>
<dbReference type="EMBL" id="AKHW03000012">
    <property type="protein sequence ID" value="KYO49166.1"/>
    <property type="molecule type" value="Genomic_DNA"/>
</dbReference>
<feature type="region of interest" description="Disordered" evidence="6">
    <location>
        <begin position="1676"/>
        <end position="1696"/>
    </location>
</feature>
<dbReference type="STRING" id="8496.A0A151PJ81"/>
<feature type="compositionally biased region" description="Polar residues" evidence="6">
    <location>
        <begin position="1975"/>
        <end position="1986"/>
    </location>
</feature>
<dbReference type="GO" id="GO:0008017">
    <property type="term" value="F:microtubule binding"/>
    <property type="evidence" value="ECO:0007669"/>
    <property type="project" value="TreeGrafter"/>
</dbReference>
<feature type="compositionally biased region" description="Basic and acidic residues" evidence="6">
    <location>
        <begin position="34"/>
        <end position="44"/>
    </location>
</feature>
<feature type="domain" description="Nuclear mitotic apparatus protein 1 N-terminal hook" evidence="8">
    <location>
        <begin position="79"/>
        <end position="197"/>
    </location>
</feature>
<feature type="region of interest" description="Disordered" evidence="6">
    <location>
        <begin position="1906"/>
        <end position="1944"/>
    </location>
</feature>
<keyword evidence="7" id="KW-0472">Membrane</keyword>
<keyword evidence="4 5" id="KW-0175">Coiled coil</keyword>
<evidence type="ECO:0000256" key="1">
    <source>
        <dbReference type="ARBA" id="ARBA00004496"/>
    </source>
</evidence>
<keyword evidence="2" id="KW-0963">Cytoplasm</keyword>
<feature type="coiled-coil region" evidence="5">
    <location>
        <begin position="515"/>
        <end position="592"/>
    </location>
</feature>
<protein>
    <submittedName>
        <fullName evidence="9">Nuclear mitotic apparatus protein 1</fullName>
    </submittedName>
</protein>
<feature type="region of interest" description="Disordered" evidence="6">
    <location>
        <begin position="1823"/>
        <end position="1885"/>
    </location>
</feature>
<sequence>MGKGAGGRGVAQRFESGASLQPGIAKTGLNAGEHNAKPPGDDIGKTTPLRSLVQRVSWQRCKDASSHLESHGSSCLGQHVFIKIINKLHDTEEGESALQQPLPERIAFICSFLQKHCKHKATMESLVSVEKLLEGEELELAKVTVLLLYHTSISTKSPKDWNEFEYKIQVELATILKFVLDNEEGLSENLEIFLQKRASSCSVSSSSSEEHSPMFSRQHPREVRFLELQKIASSSSLNNFLPGMPASPMGDILQTPQFQLRRLKKQLVAERENRDELELELAENRKLLAEKETQITMLQQRIDRLTLLNERQAAEQLEPKELEELREKNESLMMRLHEALKQCQDLRTEKGQMDRKITQLSEENGDLSFKLREFASHLMQLQEALNELSEEHSAALTQGGEKQTHLESELHNAIQEKKCLEEKIEILQGKISLLEDQLAKLGDGAVQEKGEVMGDVLQLEALKQEVGSLTAKVIELQATILRLEEEKSLHETHLQTEQNHFKEEKAQLMELIGSLQSSVSEIHQAKEKLEQDSREQEARLTAQVNTLTAEIAKLNAFVLQKEQELMSLHQQVQEERTQKGQLAEDLQKQEQSSRETIQGLSLQVDQLSSTLKHNEEKLLHITQQMEVTSQGEARQLAALREEHEKALQERELAVLQLQEFQQGKEAELAALATQLQTLEKARDTNQASVLELQREKAQLGQRVQDLDARVLGLTAKCQQSEVQAAAAESLKAQLREVETKLKEGQQKLLEKEKLAKENARLQERLLFLEESVRNTEGILEDEKRRASETLEGNLARINELETEIQKLSEHRDQMAREVGEEKAKGQALERQLQRVGDEYGEKMETLQRQLAKISSVAKGDEGAREQLKEQVRALSKDHQEACRQLQKEQGKVAELEERIQEQQERLALAQSDLAGSLARFKEKESAEQKLKANLSSLQEKMAASDQETAQRVAQLQAEVRKMAGALEGVTKELSEERLRKTELEAKVKRLREQKSKDLTMAEADLARASSVTKEKELEAEKLSGEVKRLNARLEETLQAHKHELARRGKEAEHLAQEMEQVKADLAAEKAGKAELDVQLQNALNEQRTERAAHQEELARSLELIEEKEGELEELRLKNVSRGEELRDLQKTVNKLKGELASVEALKERAAKMESELQGFLEVARTREAEIDSIKSIVYSKEMSLKSLEEKIRHREQESSSCQDLYQEKLKETEVLNSEVQKLEQKCREQQDTITSLERAAAETKAMTAKHQEAELEALREIGQQKAKVSELEKLLEASKSTQAGQGGTIEALKKELLEKGKELSRSREAIAAAEKELASLRSSAQEKGKSEESWKEQVSQCLQEVERKNSLISSLQQERSIFHRQAVEKEGESKELKRLITSESEKSRKLEERLRILQTEMATAASRAAERCSIMKAEVQSYQEETEKQKASIDALKRQLNSQGERQEELRTEVKAWQEKYFQKEQLLSSLQQELAKAQALVGELMPMKRLYQQQQVEQSSLESKHREELEQRQRAASTLQAELAKAKLELAEVRSVKERFSEQDRAVQRLQVENASYLERLAVLQQANARLAEENRGLSEKSSHGRQKFDTELSQLKEKHAQEQERLKLESGKLVAGSKQEAEEAMKKLEAMTNKYENAKVKVLEERQKFQEERQKLVSQVEQLEVFQKEQAKQVEELNKKVAQHERATRAQQQKVKVLEGELQEEASRQQEKISELQEQLAQKEQAAEHYKAQMEKAKTFYDAKKQQNQDLAEKLKGLEQLQTENAELKAESERLAKELQQTILQAKESELSCRNLSSQVRSLEAQVEFADRQLRELGKSQVAADPLKSRDPFSQHPGDISTDSLDLSSDELQPLNSTRKPGRSKSETSAVPDSAESIASQRLPRKVESLESLYFTPIPSRTQSKLESSLGSLGDLSLDSGCKTRSARRRTTQIINITMTKKEPDTAADTSFYSLRSEPSQKSPPAKGRLRSGVSTRSLTSFPSRESLAKPEATSPEETPGNSALLSLPGYRPATRSSLRRSQAGSSTSLGRSSLYLGTCQDEPEQLDDWNRIAELQQRNRVCPPHLKTCYPLETRPSSSLTAITDEDVKTGDPQETLRRASMQPSQIAEAMGPRHSTLGASWRGGITTRQQRKRLSGESHQGPDTPESKKSTSCFPRPQTPKGRNEERKRSAQGSKKGELQGASKQSERRQSMAFSILNTPKKLGSSLLRRGANRKTTPKNSPRGSTRRSPRIATAKSPKGKANHKSLKDPRPNLPAPYPCGGAGHSRRAGQGGATRLRSWDLQPEEEATLSLGFKLSLFAVAFAGGPAAAVALIAVFRSGCLDILFAAGKRNRRMSGMPLPPARFVLCRGFLAAFAHVDPRKKMHEAPWILWATCLEVGRTRAVYEAPVQRYLHERQSPPQREAAQVPQTHLLLSLHL</sequence>
<dbReference type="eggNOG" id="ENOG502QTDA">
    <property type="taxonomic scope" value="Eukaryota"/>
</dbReference>
<feature type="compositionally biased region" description="Basic and acidic residues" evidence="6">
    <location>
        <begin position="1599"/>
        <end position="1612"/>
    </location>
</feature>
<evidence type="ECO:0000259" key="8">
    <source>
        <dbReference type="Pfam" id="PF21670"/>
    </source>
</evidence>
<feature type="compositionally biased region" description="Low complexity" evidence="6">
    <location>
        <begin position="1908"/>
        <end position="1923"/>
    </location>
</feature>
<feature type="compositionally biased region" description="Basic and acidic residues" evidence="6">
    <location>
        <begin position="1676"/>
        <end position="1690"/>
    </location>
</feature>
<feature type="coiled-coil region" evidence="5">
    <location>
        <begin position="629"/>
        <end position="824"/>
    </location>
</feature>
<evidence type="ECO:0000313" key="10">
    <source>
        <dbReference type="Proteomes" id="UP000050525"/>
    </source>
</evidence>
<dbReference type="CDD" id="cd22224">
    <property type="entry name" value="HkD_NuMA"/>
    <property type="match status" value="1"/>
</dbReference>
<feature type="region of interest" description="Disordered" evidence="6">
    <location>
        <begin position="2083"/>
        <end position="2282"/>
    </location>
</feature>
<evidence type="ECO:0000256" key="3">
    <source>
        <dbReference type="ARBA" id="ARBA00022553"/>
    </source>
</evidence>
<organism evidence="9 10">
    <name type="scientific">Alligator mississippiensis</name>
    <name type="common">American alligator</name>
    <dbReference type="NCBI Taxonomy" id="8496"/>
    <lineage>
        <taxon>Eukaryota</taxon>
        <taxon>Metazoa</taxon>
        <taxon>Chordata</taxon>
        <taxon>Craniata</taxon>
        <taxon>Vertebrata</taxon>
        <taxon>Euteleostomi</taxon>
        <taxon>Archelosauria</taxon>
        <taxon>Archosauria</taxon>
        <taxon>Crocodylia</taxon>
        <taxon>Alligatoridae</taxon>
        <taxon>Alligatorinae</taxon>
        <taxon>Alligator</taxon>
    </lineage>
</organism>
<feature type="compositionally biased region" description="Polar residues" evidence="6">
    <location>
        <begin position="2017"/>
        <end position="2034"/>
    </location>
</feature>
<feature type="coiled-coil region" evidence="5">
    <location>
        <begin position="1289"/>
        <end position="1481"/>
    </location>
</feature>
<evidence type="ECO:0000256" key="5">
    <source>
        <dbReference type="SAM" id="Coils"/>
    </source>
</evidence>
<dbReference type="InterPro" id="IPR048724">
    <property type="entry name" value="NuMA_N_HOOK"/>
</dbReference>
<keyword evidence="7" id="KW-1133">Transmembrane helix</keyword>
<feature type="transmembrane region" description="Helical" evidence="7">
    <location>
        <begin position="2302"/>
        <end position="2332"/>
    </location>
</feature>
<keyword evidence="3" id="KW-0597">Phosphoprotein</keyword>
<feature type="compositionally biased region" description="Polar residues" evidence="6">
    <location>
        <begin position="1998"/>
        <end position="2007"/>
    </location>
</feature>
<dbReference type="GO" id="GO:0005737">
    <property type="term" value="C:cytoplasm"/>
    <property type="evidence" value="ECO:0007669"/>
    <property type="project" value="UniProtKB-SubCell"/>
</dbReference>
<evidence type="ECO:0000256" key="6">
    <source>
        <dbReference type="SAM" id="MobiDB-lite"/>
    </source>
</evidence>
<accession>A0A151PJ81</accession>
<feature type="region of interest" description="Disordered" evidence="6">
    <location>
        <begin position="1"/>
        <end position="47"/>
    </location>
</feature>
<keyword evidence="10" id="KW-1185">Reference proteome</keyword>
<feature type="coiled-coil region" evidence="5">
    <location>
        <begin position="1076"/>
        <end position="1162"/>
    </location>
</feature>
<proteinExistence type="predicted"/>
<keyword evidence="7" id="KW-0812">Transmembrane</keyword>
<feature type="compositionally biased region" description="Polar residues" evidence="6">
    <location>
        <begin position="1956"/>
        <end position="1965"/>
    </location>
</feature>
<gene>
    <name evidence="9" type="primary">NUMA1</name>
    <name evidence="9" type="ORF">Y1Q_0011109</name>
</gene>
<feature type="coiled-coil region" evidence="5">
    <location>
        <begin position="260"/>
        <end position="486"/>
    </location>
</feature>
<evidence type="ECO:0000313" key="9">
    <source>
        <dbReference type="EMBL" id="KYO49166.1"/>
    </source>
</evidence>
<feature type="coiled-coil region" evidence="5">
    <location>
        <begin position="1205"/>
        <end position="1256"/>
    </location>
</feature>
<dbReference type="InterPro" id="IPR051841">
    <property type="entry name" value="MT-Golgi_org_protein"/>
</dbReference>
<feature type="compositionally biased region" description="Basic and acidic residues" evidence="6">
    <location>
        <begin position="2089"/>
        <end position="2101"/>
    </location>
</feature>
<dbReference type="Pfam" id="PF21670">
    <property type="entry name" value="HOOK_N_NuMA"/>
    <property type="match status" value="1"/>
</dbReference>
<dbReference type="InterPro" id="IPR048726">
    <property type="entry name" value="NuMA_LGNBD"/>
</dbReference>
<dbReference type="Proteomes" id="UP000050525">
    <property type="component" value="Unassembled WGS sequence"/>
</dbReference>
<evidence type="ECO:0000256" key="4">
    <source>
        <dbReference type="ARBA" id="ARBA00023054"/>
    </source>
</evidence>
<dbReference type="PANTHER" id="PTHR18902:SF24">
    <property type="entry name" value="NUCLEAR MITOTIC APPARATUS PROTEIN 1"/>
    <property type="match status" value="1"/>
</dbReference>
<dbReference type="PANTHER" id="PTHR18902">
    <property type="entry name" value="NUCLEAR MITOTIC APPARATUS PROTEIN 1-RELATED"/>
    <property type="match status" value="1"/>
</dbReference>
<dbReference type="CDD" id="cd22298">
    <property type="entry name" value="NuMA_LGNBD"/>
    <property type="match status" value="1"/>
</dbReference>
<evidence type="ECO:0000256" key="2">
    <source>
        <dbReference type="ARBA" id="ARBA00022490"/>
    </source>
</evidence>
<dbReference type="GO" id="GO:0000132">
    <property type="term" value="P:establishment of mitotic spindle orientation"/>
    <property type="evidence" value="ECO:0007669"/>
    <property type="project" value="TreeGrafter"/>
</dbReference>
<reference evidence="9 10" key="1">
    <citation type="journal article" date="2012" name="Genome Biol.">
        <title>Sequencing three crocodilian genomes to illuminate the evolution of archosaurs and amniotes.</title>
        <authorList>
            <person name="St John J.A."/>
            <person name="Braun E.L."/>
            <person name="Isberg S.R."/>
            <person name="Miles L.G."/>
            <person name="Chong A.Y."/>
            <person name="Gongora J."/>
            <person name="Dalzell P."/>
            <person name="Moran C."/>
            <person name="Bed'hom B."/>
            <person name="Abzhanov A."/>
            <person name="Burgess S.C."/>
            <person name="Cooksey A.M."/>
            <person name="Castoe T.A."/>
            <person name="Crawford N.G."/>
            <person name="Densmore L.D."/>
            <person name="Drew J.C."/>
            <person name="Edwards S.V."/>
            <person name="Faircloth B.C."/>
            <person name="Fujita M.K."/>
            <person name="Greenwold M.J."/>
            <person name="Hoffmann F.G."/>
            <person name="Howard J.M."/>
            <person name="Iguchi T."/>
            <person name="Janes D.E."/>
            <person name="Khan S.Y."/>
            <person name="Kohno S."/>
            <person name="de Koning A.J."/>
            <person name="Lance S.L."/>
            <person name="McCarthy F.M."/>
            <person name="McCormack J.E."/>
            <person name="Merchant M.E."/>
            <person name="Peterson D.G."/>
            <person name="Pollock D.D."/>
            <person name="Pourmand N."/>
            <person name="Raney B.J."/>
            <person name="Roessler K.A."/>
            <person name="Sanford J.R."/>
            <person name="Sawyer R.H."/>
            <person name="Schmidt C.J."/>
            <person name="Triplett E.W."/>
            <person name="Tuberville T.D."/>
            <person name="Venegas-Anaya M."/>
            <person name="Howard J.T."/>
            <person name="Jarvis E.D."/>
            <person name="Guillette L.J.Jr."/>
            <person name="Glenn T.C."/>
            <person name="Green R.E."/>
            <person name="Ray D.A."/>
        </authorList>
    </citation>
    <scope>NUCLEOTIDE SEQUENCE [LARGE SCALE GENOMIC DNA]</scope>
    <source>
        <strain evidence="9">KSC_2009_1</strain>
    </source>
</reference>
<evidence type="ECO:0000256" key="7">
    <source>
        <dbReference type="SAM" id="Phobius"/>
    </source>
</evidence>
<feature type="coiled-coil region" evidence="5">
    <location>
        <begin position="864"/>
        <end position="1050"/>
    </location>
</feature>
<comment type="caution">
    <text evidence="9">The sequence shown here is derived from an EMBL/GenBank/DDBJ whole genome shotgun (WGS) entry which is preliminary data.</text>
</comment>